<dbReference type="RefSeq" id="WP_273379991.1">
    <property type="nucleotide sequence ID" value="NZ_PIUK01000116.1"/>
</dbReference>
<dbReference type="SUPFAM" id="SSF52833">
    <property type="entry name" value="Thioredoxin-like"/>
    <property type="match status" value="1"/>
</dbReference>
<dbReference type="PANTHER" id="PTHR37170:SF1">
    <property type="entry name" value="GLUTAREDOXIN-LIKE PROTEIN"/>
    <property type="match status" value="1"/>
</dbReference>
<dbReference type="EMBL" id="PIUK01000116">
    <property type="protein sequence ID" value="MBY6276882.1"/>
    <property type="molecule type" value="Genomic_DNA"/>
</dbReference>
<protein>
    <submittedName>
        <fullName evidence="1">Uncharacterized protein</fullName>
    </submittedName>
</protein>
<proteinExistence type="predicted"/>
<sequence>MVALSAAQRRQVSGLFAEHLRAPVQMVFFSATEHDRSTAALRALLADLASLSDGRIRVVARSGPEARAEAAAYGVKQAPALVLLDGAGRDTRIRFYGVPMGVDLVVLLEDLIDVSHGETRLSPPARALVRTVDRDLTVQVYSTPT</sequence>
<evidence type="ECO:0000313" key="2">
    <source>
        <dbReference type="Proteomes" id="UP000732377"/>
    </source>
</evidence>
<dbReference type="Gene3D" id="3.40.30.80">
    <property type="match status" value="1"/>
</dbReference>
<reference evidence="1" key="1">
    <citation type="submission" date="2017-11" db="EMBL/GenBank/DDBJ databases">
        <title>Three new genomes from thermophilic consortium.</title>
        <authorList>
            <person name="Quaggio R."/>
            <person name="Amgarten D."/>
            <person name="Setubal J.C."/>
        </authorList>
    </citation>
    <scope>NUCLEOTIDE SEQUENCE</scope>
    <source>
        <strain evidence="1">ZCTH01-B2</strain>
    </source>
</reference>
<dbReference type="AlphaFoldDB" id="A0A953I4T7"/>
<accession>A0A953I4T7</accession>
<dbReference type="Proteomes" id="UP000732377">
    <property type="component" value="Unassembled WGS sequence"/>
</dbReference>
<dbReference type="PANTHER" id="PTHR37170">
    <property type="entry name" value="GLUTAREDOXIN-RELATED"/>
    <property type="match status" value="1"/>
</dbReference>
<evidence type="ECO:0000313" key="1">
    <source>
        <dbReference type="EMBL" id="MBY6276882.1"/>
    </source>
</evidence>
<dbReference type="InterPro" id="IPR036249">
    <property type="entry name" value="Thioredoxin-like_sf"/>
</dbReference>
<name>A0A953I4T7_SYMTR</name>
<comment type="caution">
    <text evidence="1">The sequence shown here is derived from an EMBL/GenBank/DDBJ whole genome shotgun (WGS) entry which is preliminary data.</text>
</comment>
<organism evidence="1 2">
    <name type="scientific">Symbiobacterium thermophilum</name>
    <dbReference type="NCBI Taxonomy" id="2734"/>
    <lineage>
        <taxon>Bacteria</taxon>
        <taxon>Bacillati</taxon>
        <taxon>Bacillota</taxon>
        <taxon>Clostridia</taxon>
        <taxon>Eubacteriales</taxon>
        <taxon>Symbiobacteriaceae</taxon>
        <taxon>Symbiobacterium</taxon>
    </lineage>
</organism>
<gene>
    <name evidence="1" type="ORF">CWE10_11850</name>
</gene>